<reference evidence="2" key="1">
    <citation type="submission" date="2022-12" db="EMBL/GenBank/DDBJ databases">
        <title>Draft genome assemblies for two species of Escallonia (Escalloniales).</title>
        <authorList>
            <person name="Chanderbali A."/>
            <person name="Dervinis C."/>
            <person name="Anghel I."/>
            <person name="Soltis D."/>
            <person name="Soltis P."/>
            <person name="Zapata F."/>
        </authorList>
    </citation>
    <scope>NUCLEOTIDE SEQUENCE</scope>
    <source>
        <strain evidence="2">UCBG64.0493</strain>
        <tissue evidence="2">Leaf</tissue>
    </source>
</reference>
<dbReference type="PANTHER" id="PTHR37610">
    <property type="entry name" value="CCHC-TYPE DOMAIN-CONTAINING PROTEIN"/>
    <property type="match status" value="1"/>
</dbReference>
<protein>
    <recommendedName>
        <fullName evidence="1">Retrotransposon Copia-like N-terminal domain-containing protein</fullName>
    </recommendedName>
</protein>
<organism evidence="2 3">
    <name type="scientific">Escallonia herrerae</name>
    <dbReference type="NCBI Taxonomy" id="1293975"/>
    <lineage>
        <taxon>Eukaryota</taxon>
        <taxon>Viridiplantae</taxon>
        <taxon>Streptophyta</taxon>
        <taxon>Embryophyta</taxon>
        <taxon>Tracheophyta</taxon>
        <taxon>Spermatophyta</taxon>
        <taxon>Magnoliopsida</taxon>
        <taxon>eudicotyledons</taxon>
        <taxon>Gunneridae</taxon>
        <taxon>Pentapetalae</taxon>
        <taxon>asterids</taxon>
        <taxon>campanulids</taxon>
        <taxon>Escalloniales</taxon>
        <taxon>Escalloniaceae</taxon>
        <taxon>Escallonia</taxon>
    </lineage>
</organism>
<sequence length="160" mass="17950">MPVAVDVVQRSYSRIDGDKILIRMHIATHYIRLEVFMVLEQVTKPNFFFFSNMAGNDNGKNIGDLVASANANQSKAVDPTSPYYLHLSDHPGLIFMAHPLNESGDNYFTWRRSFMNTLHSKNKASFMDGTIAKLAIDSLDFTVMDSMQCSGSLVGYKRAC</sequence>
<dbReference type="Proteomes" id="UP001188597">
    <property type="component" value="Unassembled WGS sequence"/>
</dbReference>
<proteinExistence type="predicted"/>
<dbReference type="AlphaFoldDB" id="A0AA89AFH8"/>
<evidence type="ECO:0000313" key="3">
    <source>
        <dbReference type="Proteomes" id="UP001188597"/>
    </source>
</evidence>
<dbReference type="EMBL" id="JAVXUP010002945">
    <property type="protein sequence ID" value="KAK3000718.1"/>
    <property type="molecule type" value="Genomic_DNA"/>
</dbReference>
<accession>A0AA89AFH8</accession>
<name>A0AA89AFH8_9ASTE</name>
<dbReference type="Pfam" id="PF14244">
    <property type="entry name" value="Retrotran_gag_3"/>
    <property type="match status" value="1"/>
</dbReference>
<keyword evidence="3" id="KW-1185">Reference proteome</keyword>
<evidence type="ECO:0000313" key="2">
    <source>
        <dbReference type="EMBL" id="KAK3000718.1"/>
    </source>
</evidence>
<dbReference type="PANTHER" id="PTHR37610:SF97">
    <property type="entry name" value="RETROTRANSPOSON GAG DOMAIN-CONTAINING PROTEIN"/>
    <property type="match status" value="1"/>
</dbReference>
<gene>
    <name evidence="2" type="ORF">RJ639_021956</name>
</gene>
<dbReference type="InterPro" id="IPR029472">
    <property type="entry name" value="Copia-like_N"/>
</dbReference>
<comment type="caution">
    <text evidence="2">The sequence shown here is derived from an EMBL/GenBank/DDBJ whole genome shotgun (WGS) entry which is preliminary data.</text>
</comment>
<evidence type="ECO:0000259" key="1">
    <source>
        <dbReference type="Pfam" id="PF14244"/>
    </source>
</evidence>
<feature type="domain" description="Retrotransposon Copia-like N-terminal" evidence="1">
    <location>
        <begin position="86"/>
        <end position="133"/>
    </location>
</feature>